<feature type="transmembrane region" description="Helical" evidence="1">
    <location>
        <begin position="187"/>
        <end position="212"/>
    </location>
</feature>
<keyword evidence="1" id="KW-0472">Membrane</keyword>
<feature type="transmembrane region" description="Helical" evidence="1">
    <location>
        <begin position="6"/>
        <end position="28"/>
    </location>
</feature>
<feature type="transmembrane region" description="Helical" evidence="1">
    <location>
        <begin position="283"/>
        <end position="300"/>
    </location>
</feature>
<feature type="transmembrane region" description="Helical" evidence="1">
    <location>
        <begin position="224"/>
        <end position="242"/>
    </location>
</feature>
<dbReference type="NCBIfam" id="NF046093">
    <property type="entry name" value="AZOBR_p60025_fam"/>
    <property type="match status" value="1"/>
</dbReference>
<dbReference type="AlphaFoldDB" id="A0A2N0AGD7"/>
<keyword evidence="1" id="KW-1133">Transmembrane helix</keyword>
<feature type="transmembrane region" description="Helical" evidence="1">
    <location>
        <begin position="359"/>
        <end position="381"/>
    </location>
</feature>
<dbReference type="Proteomes" id="UP000232145">
    <property type="component" value="Unassembled WGS sequence"/>
</dbReference>
<dbReference type="EMBL" id="NPDX01000006">
    <property type="protein sequence ID" value="PJZ83324.1"/>
    <property type="molecule type" value="Genomic_DNA"/>
</dbReference>
<sequence length="392" mass="45539">MQNGSVKLYQLCFLLVFYILGVGILIYFKIAPYDHSLSALIGIWEGFYEINPNLVDTNFVIYKSGGYDGQFFYFLAKDLFDSSDWDLIVDSYHFRFHRLGLSLFAGAASKLLGFAYYPITTLIILFSTFLVSVICLYSLLPETKKWFVVFYLFSPFSLNANLLLVADSLFVSFGIIAFYFFKNKKHSLSVFFFFLMVITRELGVLFLIPIIYKAFIEKNWKHMFAYSIPGITFLCLVVFGLIHPPNHLGTNPLGFRDMTDLPLFGFFKSFQDHGSFQFKLKEFPKILFFILFFSISIVSLQSIKNNFSKDIYILVPIFGSLFVILIAEQGYWRSFDNLSRMFTLILPFSLLLENKLKNLFLPLFLSISLSLFVFLIVRIIWITPTKEFFFSL</sequence>
<feature type="transmembrane region" description="Helical" evidence="1">
    <location>
        <begin position="161"/>
        <end position="181"/>
    </location>
</feature>
<evidence type="ECO:0008006" key="4">
    <source>
        <dbReference type="Google" id="ProtNLM"/>
    </source>
</evidence>
<evidence type="ECO:0000313" key="3">
    <source>
        <dbReference type="Proteomes" id="UP000232145"/>
    </source>
</evidence>
<reference evidence="2 3" key="1">
    <citation type="submission" date="2017-07" db="EMBL/GenBank/DDBJ databases">
        <title>Leptospira spp. isolated from tropical soils.</title>
        <authorList>
            <person name="Thibeaux R."/>
            <person name="Iraola G."/>
            <person name="Ferres I."/>
            <person name="Bierque E."/>
            <person name="Girault D."/>
            <person name="Soupe-Gilbert M.-E."/>
            <person name="Picardeau M."/>
            <person name="Goarant C."/>
        </authorList>
    </citation>
    <scope>NUCLEOTIDE SEQUENCE [LARGE SCALE GENOMIC DNA]</scope>
    <source>
        <strain evidence="2 3">FH2-B-A1</strain>
    </source>
</reference>
<accession>A0A2N0AGD7</accession>
<gene>
    <name evidence="2" type="ORF">CH364_16760</name>
</gene>
<evidence type="ECO:0000256" key="1">
    <source>
        <dbReference type="SAM" id="Phobius"/>
    </source>
</evidence>
<comment type="caution">
    <text evidence="2">The sequence shown here is derived from an EMBL/GenBank/DDBJ whole genome shotgun (WGS) entry which is preliminary data.</text>
</comment>
<dbReference type="RefSeq" id="WP_100744882.1">
    <property type="nucleotide sequence ID" value="NZ_NPDW01000003.1"/>
</dbReference>
<keyword evidence="3" id="KW-1185">Reference proteome</keyword>
<proteinExistence type="predicted"/>
<dbReference type="InterPro" id="IPR058226">
    <property type="entry name" value="AZOBR_p60025-like"/>
</dbReference>
<feature type="transmembrane region" description="Helical" evidence="1">
    <location>
        <begin position="312"/>
        <end position="332"/>
    </location>
</feature>
<protein>
    <recommendedName>
        <fullName evidence="4">Glycosyltransferase RgtA/B/C/D-like domain-containing protein</fullName>
    </recommendedName>
</protein>
<name>A0A2N0AGD7_9LEPT</name>
<organism evidence="2 3">
    <name type="scientific">Leptospira harrisiae</name>
    <dbReference type="NCBI Taxonomy" id="2023189"/>
    <lineage>
        <taxon>Bacteria</taxon>
        <taxon>Pseudomonadati</taxon>
        <taxon>Spirochaetota</taxon>
        <taxon>Spirochaetia</taxon>
        <taxon>Leptospirales</taxon>
        <taxon>Leptospiraceae</taxon>
        <taxon>Leptospira</taxon>
    </lineage>
</organism>
<feature type="transmembrane region" description="Helical" evidence="1">
    <location>
        <begin position="123"/>
        <end position="140"/>
    </location>
</feature>
<keyword evidence="1" id="KW-0812">Transmembrane</keyword>
<evidence type="ECO:0000313" key="2">
    <source>
        <dbReference type="EMBL" id="PJZ83324.1"/>
    </source>
</evidence>
<dbReference type="OrthoDB" id="321643at2"/>